<dbReference type="InterPro" id="IPR025959">
    <property type="entry name" value="Winged_HTH_dom"/>
</dbReference>
<dbReference type="NCBIfam" id="NF033545">
    <property type="entry name" value="transpos_IS630"/>
    <property type="match status" value="1"/>
</dbReference>
<dbReference type="EMBL" id="UGOD01000002">
    <property type="protein sequence ID" value="STX81207.1"/>
    <property type="molecule type" value="Genomic_DNA"/>
</dbReference>
<gene>
    <name evidence="3" type="ORF">NCTC13316_03074</name>
</gene>
<evidence type="ECO:0000259" key="1">
    <source>
        <dbReference type="Pfam" id="PF13358"/>
    </source>
</evidence>
<sequence length="184" mass="21666">MWNSKAIGAYIEKVFGIRYSGRGLRDLLRRLGFSSQKPIKQAYQRDLTKVTQWLNETYPAIKTRAMQEGARIYWADEMGLQSCDNRGRTYGLVNQTPVIKKTGSRFKVNMLAAISPQGFMNWMVFENNCDSNKFIEFLTRLRRQVKQKVFLIVDNHRMHHSKQVQQYVKTYKHEIEIFFTSLLS</sequence>
<evidence type="ECO:0000313" key="3">
    <source>
        <dbReference type="EMBL" id="STX81207.1"/>
    </source>
</evidence>
<protein>
    <submittedName>
        <fullName evidence="3">Transposase and inactivated derivatives</fullName>
    </submittedName>
</protein>
<reference evidence="3 4" key="1">
    <citation type="submission" date="2018-06" db="EMBL/GenBank/DDBJ databases">
        <authorList>
            <consortium name="Pathogen Informatics"/>
            <person name="Doyle S."/>
        </authorList>
    </citation>
    <scope>NUCLEOTIDE SEQUENCE [LARGE SCALE GENOMIC DNA]</scope>
    <source>
        <strain evidence="3 4">NCTC13316</strain>
    </source>
</reference>
<keyword evidence="4" id="KW-1185">Reference proteome</keyword>
<dbReference type="Gene3D" id="3.30.420.10">
    <property type="entry name" value="Ribonuclease H-like superfamily/Ribonuclease H"/>
    <property type="match status" value="1"/>
</dbReference>
<feature type="domain" description="Winged helix-turn helix" evidence="2">
    <location>
        <begin position="1"/>
        <end position="57"/>
    </location>
</feature>
<proteinExistence type="predicted"/>
<dbReference type="AlphaFoldDB" id="A0A378K912"/>
<dbReference type="InterPro" id="IPR036397">
    <property type="entry name" value="RNaseH_sf"/>
</dbReference>
<dbReference type="Pfam" id="PF13358">
    <property type="entry name" value="DDE_3"/>
    <property type="match status" value="1"/>
</dbReference>
<organism evidence="3 4">
    <name type="scientific">Legionella busanensis</name>
    <dbReference type="NCBI Taxonomy" id="190655"/>
    <lineage>
        <taxon>Bacteria</taxon>
        <taxon>Pseudomonadati</taxon>
        <taxon>Pseudomonadota</taxon>
        <taxon>Gammaproteobacteria</taxon>
        <taxon>Legionellales</taxon>
        <taxon>Legionellaceae</taxon>
        <taxon>Legionella</taxon>
    </lineage>
</organism>
<evidence type="ECO:0000313" key="4">
    <source>
        <dbReference type="Proteomes" id="UP000254794"/>
    </source>
</evidence>
<accession>A0A378K912</accession>
<dbReference type="Pfam" id="PF13592">
    <property type="entry name" value="HTH_33"/>
    <property type="match status" value="1"/>
</dbReference>
<evidence type="ECO:0000259" key="2">
    <source>
        <dbReference type="Pfam" id="PF13592"/>
    </source>
</evidence>
<dbReference type="Proteomes" id="UP000254794">
    <property type="component" value="Unassembled WGS sequence"/>
</dbReference>
<dbReference type="GO" id="GO:0003676">
    <property type="term" value="F:nucleic acid binding"/>
    <property type="evidence" value="ECO:0007669"/>
    <property type="project" value="InterPro"/>
</dbReference>
<feature type="domain" description="Tc1-like transposase DDE" evidence="1">
    <location>
        <begin position="71"/>
        <end position="180"/>
    </location>
</feature>
<dbReference type="InterPro" id="IPR047655">
    <property type="entry name" value="Transpos_IS630-like"/>
</dbReference>
<name>A0A378K912_9GAMM</name>
<dbReference type="InterPro" id="IPR038717">
    <property type="entry name" value="Tc1-like_DDE_dom"/>
</dbReference>